<evidence type="ECO:0000256" key="3">
    <source>
        <dbReference type="ARBA" id="ARBA00022692"/>
    </source>
</evidence>
<evidence type="ECO:0000313" key="7">
    <source>
        <dbReference type="EMBL" id="GAA3816158.1"/>
    </source>
</evidence>
<keyword evidence="5 6" id="KW-0472">Membrane</keyword>
<comment type="caution">
    <text evidence="7">The sequence shown here is derived from an EMBL/GenBank/DDBJ whole genome shotgun (WGS) entry which is preliminary data.</text>
</comment>
<dbReference type="Pfam" id="PF03706">
    <property type="entry name" value="LPG_synthase_TM"/>
    <property type="match status" value="1"/>
</dbReference>
<reference evidence="8" key="1">
    <citation type="journal article" date="2019" name="Int. J. Syst. Evol. Microbiol.">
        <title>The Global Catalogue of Microorganisms (GCM) 10K type strain sequencing project: providing services to taxonomists for standard genome sequencing and annotation.</title>
        <authorList>
            <consortium name="The Broad Institute Genomics Platform"/>
            <consortium name="The Broad Institute Genome Sequencing Center for Infectious Disease"/>
            <person name="Wu L."/>
            <person name="Ma J."/>
        </authorList>
    </citation>
    <scope>NUCLEOTIDE SEQUENCE [LARGE SCALE GENOMIC DNA]</scope>
    <source>
        <strain evidence="8">JCM 16908</strain>
    </source>
</reference>
<feature type="transmembrane region" description="Helical" evidence="6">
    <location>
        <begin position="37"/>
        <end position="58"/>
    </location>
</feature>
<feature type="transmembrane region" description="Helical" evidence="6">
    <location>
        <begin position="79"/>
        <end position="99"/>
    </location>
</feature>
<sequence>MWPWLRMLLAVAILGALVWRLGTGAFVDGLRLVDARAVLAALVIGLLTTVFSVWRWCLVARRLGLPLPVRTAMADYYQALFLNAVLPAGVLGDAHRAVRHGQNVGDLGRGVRAVVLERVGGQVVLIAAGTVVLVVDPSLVAAVAHDLMPGLGAAAAVLAGLAAAGALAAAWVRWGTSTSRWRGAVATALADMRLGLLARDTWPGVLALSSAALLGYLALFLVAVRTAGSSAPVGRLLPLMLLALMVMALPVNVGGWGPREAFLAMAFGAVGLGAQQGLTAGVVYGVLAFVASLPGAAVLILRRVAGPGRTAAAKEPVPVAVVREPALAAAVRVPGLAAERGQVTAERLDQTLEYGLALGGRSQ</sequence>
<keyword evidence="2" id="KW-1003">Cell membrane</keyword>
<dbReference type="PANTHER" id="PTHR40277:SF1">
    <property type="entry name" value="BLL5419 PROTEIN"/>
    <property type="match status" value="1"/>
</dbReference>
<keyword evidence="3 6" id="KW-0812">Transmembrane</keyword>
<evidence type="ECO:0000256" key="4">
    <source>
        <dbReference type="ARBA" id="ARBA00022989"/>
    </source>
</evidence>
<feature type="transmembrane region" description="Helical" evidence="6">
    <location>
        <begin position="151"/>
        <end position="172"/>
    </location>
</feature>
<evidence type="ECO:0000256" key="6">
    <source>
        <dbReference type="SAM" id="Phobius"/>
    </source>
</evidence>
<evidence type="ECO:0000256" key="5">
    <source>
        <dbReference type="ARBA" id="ARBA00023136"/>
    </source>
</evidence>
<protein>
    <submittedName>
        <fullName evidence="7">Lysylphosphatidylglycerol synthase transmembrane domain-containing protein</fullName>
    </submittedName>
</protein>
<gene>
    <name evidence="7" type="ORF">GCM10022226_41120</name>
</gene>
<dbReference type="Proteomes" id="UP001500888">
    <property type="component" value="Unassembled WGS sequence"/>
</dbReference>
<accession>A0ABP7IE41</accession>
<comment type="subcellular location">
    <subcellularLocation>
        <location evidence="1">Cell membrane</location>
        <topology evidence="1">Multi-pass membrane protein</topology>
    </subcellularLocation>
</comment>
<dbReference type="PANTHER" id="PTHR40277">
    <property type="entry name" value="BLL5419 PROTEIN"/>
    <property type="match status" value="1"/>
</dbReference>
<proteinExistence type="predicted"/>
<keyword evidence="4 6" id="KW-1133">Transmembrane helix</keyword>
<keyword evidence="8" id="KW-1185">Reference proteome</keyword>
<evidence type="ECO:0000256" key="1">
    <source>
        <dbReference type="ARBA" id="ARBA00004651"/>
    </source>
</evidence>
<feature type="transmembrane region" description="Helical" evidence="6">
    <location>
        <begin position="277"/>
        <end position="301"/>
    </location>
</feature>
<organism evidence="7 8">
    <name type="scientific">Sphaerisporangium flaviroseum</name>
    <dbReference type="NCBI Taxonomy" id="509199"/>
    <lineage>
        <taxon>Bacteria</taxon>
        <taxon>Bacillati</taxon>
        <taxon>Actinomycetota</taxon>
        <taxon>Actinomycetes</taxon>
        <taxon>Streptosporangiales</taxon>
        <taxon>Streptosporangiaceae</taxon>
        <taxon>Sphaerisporangium</taxon>
    </lineage>
</organism>
<feature type="transmembrane region" description="Helical" evidence="6">
    <location>
        <begin position="236"/>
        <end position="257"/>
    </location>
</feature>
<evidence type="ECO:0000256" key="2">
    <source>
        <dbReference type="ARBA" id="ARBA00022475"/>
    </source>
</evidence>
<name>A0ABP7IE41_9ACTN</name>
<dbReference type="EMBL" id="BAAAZR010000009">
    <property type="protein sequence ID" value="GAA3816158.1"/>
    <property type="molecule type" value="Genomic_DNA"/>
</dbReference>
<dbReference type="InterPro" id="IPR022791">
    <property type="entry name" value="L-PG_synthase/AglD"/>
</dbReference>
<feature type="transmembrane region" description="Helical" evidence="6">
    <location>
        <begin position="119"/>
        <end position="144"/>
    </location>
</feature>
<feature type="transmembrane region" description="Helical" evidence="6">
    <location>
        <begin position="202"/>
        <end position="224"/>
    </location>
</feature>
<evidence type="ECO:0000313" key="8">
    <source>
        <dbReference type="Proteomes" id="UP001500888"/>
    </source>
</evidence>